<evidence type="ECO:0000313" key="4">
    <source>
        <dbReference type="EMBL" id="WOL11404.1"/>
    </source>
</evidence>
<dbReference type="Proteomes" id="UP001327560">
    <property type="component" value="Chromosome 6"/>
</dbReference>
<dbReference type="SUPFAM" id="SSF81383">
    <property type="entry name" value="F-box domain"/>
    <property type="match status" value="1"/>
</dbReference>
<protein>
    <submittedName>
        <fullName evidence="4">F-box/kelch-repeat protein</fullName>
    </submittedName>
</protein>
<evidence type="ECO:0000256" key="2">
    <source>
        <dbReference type="ARBA" id="ARBA00022737"/>
    </source>
</evidence>
<dbReference type="PANTHER" id="PTHR46344:SF1">
    <property type="entry name" value="OS02G0504900 PROTEIN"/>
    <property type="match status" value="1"/>
</dbReference>
<sequence>MLSVAMPNIVNSKSQFVDSEMHLNLPSQKLNLQKVSVGFILQMQQDLHSPLIPGLPDDVAKFCLALVPRSEFPVMGAVSRTWRSFIKSKEFLTIRKEAGKQEEWMFILTSDADGKESHWGVWRGSGEKLKVLPPMPGPMKAGSGVAVLDAKIVIAGGYVVDEGTKCVSDDVYQYDSQLNRWNLLSKMNVARHDFACSEVNGQIYAAGGFGSNGDSLSSVEVYDPNENKWTLIESLRRPRWGCFACSFDGILYVMGGRSSFTIGNSRFIDMYSPEHHSWHETKNGCVMVTAQAKLGKKLYCVEWKNQRKLAIFDPVDKSWHKVSVPVSGSSAVGFCFGIFDEKLLLFSVNEVPGYQTLLYDPDAPVGSEWQTSPFRPSGFCLCSVTIKA</sequence>
<dbReference type="Pfam" id="PF00646">
    <property type="entry name" value="F-box"/>
    <property type="match status" value="1"/>
</dbReference>
<proteinExistence type="predicted"/>
<dbReference type="CDD" id="cd22152">
    <property type="entry name" value="F-box_AtAFR-like"/>
    <property type="match status" value="1"/>
</dbReference>
<keyword evidence="1" id="KW-0880">Kelch repeat</keyword>
<dbReference type="SUPFAM" id="SSF117281">
    <property type="entry name" value="Kelch motif"/>
    <property type="match status" value="1"/>
</dbReference>
<keyword evidence="2" id="KW-0677">Repeat</keyword>
<evidence type="ECO:0000259" key="3">
    <source>
        <dbReference type="Pfam" id="PF00646"/>
    </source>
</evidence>
<evidence type="ECO:0000256" key="1">
    <source>
        <dbReference type="ARBA" id="ARBA00022441"/>
    </source>
</evidence>
<dbReference type="InterPro" id="IPR006652">
    <property type="entry name" value="Kelch_1"/>
</dbReference>
<organism evidence="4 5">
    <name type="scientific">Canna indica</name>
    <name type="common">Indian-shot</name>
    <dbReference type="NCBI Taxonomy" id="4628"/>
    <lineage>
        <taxon>Eukaryota</taxon>
        <taxon>Viridiplantae</taxon>
        <taxon>Streptophyta</taxon>
        <taxon>Embryophyta</taxon>
        <taxon>Tracheophyta</taxon>
        <taxon>Spermatophyta</taxon>
        <taxon>Magnoliopsida</taxon>
        <taxon>Liliopsida</taxon>
        <taxon>Zingiberales</taxon>
        <taxon>Cannaceae</taxon>
        <taxon>Canna</taxon>
    </lineage>
</organism>
<dbReference type="InterPro" id="IPR036047">
    <property type="entry name" value="F-box-like_dom_sf"/>
</dbReference>
<feature type="domain" description="F-box" evidence="3">
    <location>
        <begin position="53"/>
        <end position="92"/>
    </location>
</feature>
<dbReference type="InterPro" id="IPR001810">
    <property type="entry name" value="F-box_dom"/>
</dbReference>
<evidence type="ECO:0000313" key="5">
    <source>
        <dbReference type="Proteomes" id="UP001327560"/>
    </source>
</evidence>
<dbReference type="InterPro" id="IPR015915">
    <property type="entry name" value="Kelch-typ_b-propeller"/>
</dbReference>
<dbReference type="AlphaFoldDB" id="A0AAQ3KNC8"/>
<dbReference type="Gene3D" id="2.120.10.80">
    <property type="entry name" value="Kelch-type beta propeller"/>
    <property type="match status" value="1"/>
</dbReference>
<keyword evidence="5" id="KW-1185">Reference proteome</keyword>
<accession>A0AAQ3KNC8</accession>
<dbReference type="PANTHER" id="PTHR46344">
    <property type="entry name" value="OS02G0202900 PROTEIN"/>
    <property type="match status" value="1"/>
</dbReference>
<dbReference type="SMART" id="SM00612">
    <property type="entry name" value="Kelch"/>
    <property type="match status" value="2"/>
</dbReference>
<gene>
    <name evidence="4" type="ORF">Cni_G20166</name>
</gene>
<reference evidence="4 5" key="1">
    <citation type="submission" date="2023-10" db="EMBL/GenBank/DDBJ databases">
        <title>Chromosome-scale genome assembly provides insights into flower coloration mechanisms of Canna indica.</title>
        <authorList>
            <person name="Li C."/>
        </authorList>
    </citation>
    <scope>NUCLEOTIDE SEQUENCE [LARGE SCALE GENOMIC DNA]</scope>
    <source>
        <tissue evidence="4">Flower</tissue>
    </source>
</reference>
<dbReference type="Pfam" id="PF24681">
    <property type="entry name" value="Kelch_KLHDC2_KLHL20_DRC7"/>
    <property type="match status" value="1"/>
</dbReference>
<dbReference type="EMBL" id="CP136895">
    <property type="protein sequence ID" value="WOL11404.1"/>
    <property type="molecule type" value="Genomic_DNA"/>
</dbReference>
<name>A0AAQ3KNC8_9LILI</name>